<dbReference type="GO" id="GO:0006631">
    <property type="term" value="P:fatty acid metabolic process"/>
    <property type="evidence" value="ECO:0007669"/>
    <property type="project" value="TreeGrafter"/>
</dbReference>
<dbReference type="Pfam" id="PF00501">
    <property type="entry name" value="AMP-binding"/>
    <property type="match status" value="1"/>
</dbReference>
<comment type="similarity">
    <text evidence="1">Belongs to the ATP-dependent AMP-binding enzyme family.</text>
</comment>
<comment type="caution">
    <text evidence="5">The sequence shown here is derived from an EMBL/GenBank/DDBJ whole genome shotgun (WGS) entry which is preliminary data.</text>
</comment>
<dbReference type="EMBL" id="BMZA01000001">
    <property type="protein sequence ID" value="GGY93207.1"/>
    <property type="molecule type" value="Genomic_DNA"/>
</dbReference>
<dbReference type="PANTHER" id="PTHR43201">
    <property type="entry name" value="ACYL-COA SYNTHETASE"/>
    <property type="match status" value="1"/>
</dbReference>
<evidence type="ECO:0000256" key="2">
    <source>
        <dbReference type="ARBA" id="ARBA00022598"/>
    </source>
</evidence>
<evidence type="ECO:0000313" key="5">
    <source>
        <dbReference type="EMBL" id="GGY93207.1"/>
    </source>
</evidence>
<sequence>MAISQCATVNDLIDRNARHRPEAPALSIAGEAVSHRRLAELCDAAAGYLQSLGIGPGDRIGIFHPIVSADYLALALGAMRLGAIAACINARFKTRELAHAVGNSGCKILFHGAMVSEVVAASGAAGRTQVVELEAVRASWRDGTARAWGDTAPVVQPDAPARIIYTSGTTAMPKACLHTHAAMLHQGFSVAQRLELEPHDRFWAPLPLFHTGGWTPFLAAQAAGASLVHPGIFEAGQSVRQIVAERCTVLFPGFETIWMQVLGHREFRATDFGHARLVLNVGVPERLAMMQEMLPGVPQVSNTGCTEVGGFLCIGMAADSLESRCHTAGTPLNGMEARIVDPATGQAMPDGEAGELVARGAACLSEYFGDPEATAAAIDAQGWFHTGDLVKRTPENEFVFISRIKDMLKVGGENVAAAEIEGHIVSHPKVKLVAVVSAPDDYYGEVPAAFIEPVEGAVLGPQEVIDFCRGAIANFKIPKYVFFVEEWPMAGVKIRKGDLRDMCRDLIEKNGKRI</sequence>
<proteinExistence type="inferred from homology"/>
<gene>
    <name evidence="5" type="ORF">GCM10011614_05190</name>
</gene>
<dbReference type="InterPro" id="IPR045851">
    <property type="entry name" value="AMP-bd_C_sf"/>
</dbReference>
<dbReference type="SUPFAM" id="SSF56801">
    <property type="entry name" value="Acetyl-CoA synthetase-like"/>
    <property type="match status" value="1"/>
</dbReference>
<dbReference type="Proteomes" id="UP000648075">
    <property type="component" value="Unassembled WGS sequence"/>
</dbReference>
<reference evidence="5" key="1">
    <citation type="journal article" date="2014" name="Int. J. Syst. Evol. Microbiol.">
        <title>Complete genome sequence of Corynebacterium casei LMG S-19264T (=DSM 44701T), isolated from a smear-ripened cheese.</title>
        <authorList>
            <consortium name="US DOE Joint Genome Institute (JGI-PGF)"/>
            <person name="Walter F."/>
            <person name="Albersmeier A."/>
            <person name="Kalinowski J."/>
            <person name="Ruckert C."/>
        </authorList>
    </citation>
    <scope>NUCLEOTIDE SEQUENCE</scope>
    <source>
        <strain evidence="5">KCTC 32255</strain>
    </source>
</reference>
<dbReference type="InterPro" id="IPR000873">
    <property type="entry name" value="AMP-dep_synth/lig_dom"/>
</dbReference>
<dbReference type="InterPro" id="IPR042099">
    <property type="entry name" value="ANL_N_sf"/>
</dbReference>
<dbReference type="Gene3D" id="3.30.300.30">
    <property type="match status" value="1"/>
</dbReference>
<protein>
    <submittedName>
        <fullName evidence="5">AMP-dependent synthetase</fullName>
    </submittedName>
</protein>
<organism evidence="5 6">
    <name type="scientific">Novosphingobium colocasiae</name>
    <dbReference type="NCBI Taxonomy" id="1256513"/>
    <lineage>
        <taxon>Bacteria</taxon>
        <taxon>Pseudomonadati</taxon>
        <taxon>Pseudomonadota</taxon>
        <taxon>Alphaproteobacteria</taxon>
        <taxon>Sphingomonadales</taxon>
        <taxon>Sphingomonadaceae</taxon>
        <taxon>Novosphingobium</taxon>
    </lineage>
</organism>
<dbReference type="Pfam" id="PF13193">
    <property type="entry name" value="AMP-binding_C"/>
    <property type="match status" value="1"/>
</dbReference>
<evidence type="ECO:0000313" key="6">
    <source>
        <dbReference type="Proteomes" id="UP000648075"/>
    </source>
</evidence>
<dbReference type="PANTHER" id="PTHR43201:SF5">
    <property type="entry name" value="MEDIUM-CHAIN ACYL-COA LIGASE ACSF2, MITOCHONDRIAL"/>
    <property type="match status" value="1"/>
</dbReference>
<keyword evidence="2" id="KW-0436">Ligase</keyword>
<feature type="domain" description="AMP-binding enzyme C-terminal" evidence="4">
    <location>
        <begin position="419"/>
        <end position="489"/>
    </location>
</feature>
<dbReference type="Gene3D" id="3.40.50.12780">
    <property type="entry name" value="N-terminal domain of ligase-like"/>
    <property type="match status" value="1"/>
</dbReference>
<dbReference type="RefSeq" id="WP_189619506.1">
    <property type="nucleotide sequence ID" value="NZ_BMZA01000001.1"/>
</dbReference>
<evidence type="ECO:0000259" key="3">
    <source>
        <dbReference type="Pfam" id="PF00501"/>
    </source>
</evidence>
<evidence type="ECO:0000256" key="1">
    <source>
        <dbReference type="ARBA" id="ARBA00006432"/>
    </source>
</evidence>
<dbReference type="GO" id="GO:0031956">
    <property type="term" value="F:medium-chain fatty acid-CoA ligase activity"/>
    <property type="evidence" value="ECO:0007669"/>
    <property type="project" value="TreeGrafter"/>
</dbReference>
<evidence type="ECO:0000259" key="4">
    <source>
        <dbReference type="Pfam" id="PF13193"/>
    </source>
</evidence>
<keyword evidence="6" id="KW-1185">Reference proteome</keyword>
<accession>A0A918UDJ5</accession>
<feature type="domain" description="AMP-dependent synthetase/ligase" evidence="3">
    <location>
        <begin position="14"/>
        <end position="368"/>
    </location>
</feature>
<reference evidence="5" key="2">
    <citation type="submission" date="2020-09" db="EMBL/GenBank/DDBJ databases">
        <authorList>
            <person name="Sun Q."/>
            <person name="Kim S."/>
        </authorList>
    </citation>
    <scope>NUCLEOTIDE SEQUENCE</scope>
    <source>
        <strain evidence="5">KCTC 32255</strain>
    </source>
</reference>
<dbReference type="InterPro" id="IPR025110">
    <property type="entry name" value="AMP-bd_C"/>
</dbReference>
<dbReference type="AlphaFoldDB" id="A0A918UDJ5"/>
<name>A0A918UDJ5_9SPHN</name>